<keyword evidence="4" id="KW-1185">Reference proteome</keyword>
<dbReference type="EMBL" id="BHXQ01000003">
    <property type="protein sequence ID" value="GCC51606.1"/>
    <property type="molecule type" value="Genomic_DNA"/>
</dbReference>
<dbReference type="GO" id="GO:0004519">
    <property type="term" value="F:endonuclease activity"/>
    <property type="evidence" value="ECO:0007669"/>
    <property type="project" value="UniProtKB-KW"/>
</dbReference>
<dbReference type="PANTHER" id="PTHR34477">
    <property type="entry name" value="UPF0213 PROTEIN YHBQ"/>
    <property type="match status" value="1"/>
</dbReference>
<evidence type="ECO:0000313" key="4">
    <source>
        <dbReference type="Proteomes" id="UP000288227"/>
    </source>
</evidence>
<keyword evidence="3" id="KW-0540">Nuclease</keyword>
<feature type="domain" description="GIY-YIG" evidence="2">
    <location>
        <begin position="1"/>
        <end position="77"/>
    </location>
</feature>
<dbReference type="OrthoDB" id="1495241at2"/>
<proteinExistence type="inferred from homology"/>
<evidence type="ECO:0000259" key="2">
    <source>
        <dbReference type="PROSITE" id="PS50164"/>
    </source>
</evidence>
<dbReference type="Proteomes" id="UP000288227">
    <property type="component" value="Unassembled WGS sequence"/>
</dbReference>
<comment type="caution">
    <text evidence="3">The sequence shown here is derived from an EMBL/GenBank/DDBJ whole genome shotgun (WGS) entry which is preliminary data.</text>
</comment>
<dbReference type="InterPro" id="IPR000305">
    <property type="entry name" value="GIY-YIG_endonuc"/>
</dbReference>
<dbReference type="InterPro" id="IPR050190">
    <property type="entry name" value="UPF0213_domain"/>
</dbReference>
<protein>
    <submittedName>
        <fullName evidence="3">Endonuclease</fullName>
    </submittedName>
</protein>
<gene>
    <name evidence="3" type="ORF">SanaruYs_18330</name>
</gene>
<name>A0A401U9M6_9BACT</name>
<evidence type="ECO:0000313" key="3">
    <source>
        <dbReference type="EMBL" id="GCC51606.1"/>
    </source>
</evidence>
<dbReference type="CDD" id="cd10449">
    <property type="entry name" value="GIY-YIG_SLX1_like"/>
    <property type="match status" value="1"/>
</dbReference>
<dbReference type="PROSITE" id="PS50164">
    <property type="entry name" value="GIY_YIG"/>
    <property type="match status" value="1"/>
</dbReference>
<comment type="similarity">
    <text evidence="1">Belongs to the UPF0213 family.</text>
</comment>
<dbReference type="PANTHER" id="PTHR34477:SF1">
    <property type="entry name" value="UPF0213 PROTEIN YHBQ"/>
    <property type="match status" value="1"/>
</dbReference>
<dbReference type="AlphaFoldDB" id="A0A401U9M6"/>
<accession>A0A401U9M6</accession>
<evidence type="ECO:0000256" key="1">
    <source>
        <dbReference type="ARBA" id="ARBA00007435"/>
    </source>
</evidence>
<dbReference type="Pfam" id="PF01541">
    <property type="entry name" value="GIY-YIG"/>
    <property type="match status" value="1"/>
</dbReference>
<reference evidence="3 4" key="1">
    <citation type="submission" date="2018-11" db="EMBL/GenBank/DDBJ databases">
        <title>Chryseotalea sanarue gen. nov., sp., nov., a member of the family Cytophagaceae, isolated from a brackish lake in Hamamatsu Japan.</title>
        <authorList>
            <person name="Maejima Y."/>
            <person name="Iino T."/>
            <person name="Muraguchi Y."/>
            <person name="Fukuda K."/>
            <person name="Ohkuma M."/>
            <person name="Moriuchi R."/>
            <person name="Dohra H."/>
            <person name="Kimbara K."/>
            <person name="Shintani M."/>
        </authorList>
    </citation>
    <scope>NUCLEOTIDE SEQUENCE [LARGE SCALE GENOMIC DNA]</scope>
    <source>
        <strain evidence="3 4">Ys</strain>
    </source>
</reference>
<dbReference type="Gene3D" id="3.40.1440.10">
    <property type="entry name" value="GIY-YIG endonuclease"/>
    <property type="match status" value="1"/>
</dbReference>
<sequence length="83" mass="9790">MFFVYALKSLSRAYIYVGLTNDVDRRVGEHNTGQNRTTKAYRPFDVVFVESFPTRVEARKREIYLKSGIGKEFLKNLKTLPRW</sequence>
<keyword evidence="3" id="KW-0378">Hydrolase</keyword>
<dbReference type="RefSeq" id="WP_127122262.1">
    <property type="nucleotide sequence ID" value="NZ_BHXQ01000003.1"/>
</dbReference>
<keyword evidence="3" id="KW-0255">Endonuclease</keyword>
<dbReference type="SUPFAM" id="SSF82771">
    <property type="entry name" value="GIY-YIG endonuclease"/>
    <property type="match status" value="1"/>
</dbReference>
<dbReference type="InterPro" id="IPR035901">
    <property type="entry name" value="GIY-YIG_endonuc_sf"/>
</dbReference>
<organism evidence="3 4">
    <name type="scientific">Chryseotalea sanaruensis</name>
    <dbReference type="NCBI Taxonomy" id="2482724"/>
    <lineage>
        <taxon>Bacteria</taxon>
        <taxon>Pseudomonadati</taxon>
        <taxon>Bacteroidota</taxon>
        <taxon>Cytophagia</taxon>
        <taxon>Cytophagales</taxon>
        <taxon>Chryseotaleaceae</taxon>
        <taxon>Chryseotalea</taxon>
    </lineage>
</organism>